<keyword evidence="1" id="KW-1185">Reference proteome</keyword>
<evidence type="ECO:0000313" key="2">
    <source>
        <dbReference type="WBParaSite" id="ACRNAN_scaffold14530.g22276.t1"/>
    </source>
</evidence>
<reference evidence="2" key="1">
    <citation type="submission" date="2022-11" db="UniProtKB">
        <authorList>
            <consortium name="WormBaseParasite"/>
        </authorList>
    </citation>
    <scope>IDENTIFICATION</scope>
</reference>
<sequence length="93" mass="10106">MDDVTAKMGNKNMVAAIPNHEQTMVDLSDVGSIVSSIDVVNSQTEVFDLFAIGQLRLEEIMTSKTGTSIPTEVSRTILTEASHTVHTVDQMNL</sequence>
<dbReference type="AlphaFoldDB" id="A0A914CWG4"/>
<organism evidence="1 2">
    <name type="scientific">Acrobeloides nanus</name>
    <dbReference type="NCBI Taxonomy" id="290746"/>
    <lineage>
        <taxon>Eukaryota</taxon>
        <taxon>Metazoa</taxon>
        <taxon>Ecdysozoa</taxon>
        <taxon>Nematoda</taxon>
        <taxon>Chromadorea</taxon>
        <taxon>Rhabditida</taxon>
        <taxon>Tylenchina</taxon>
        <taxon>Cephalobomorpha</taxon>
        <taxon>Cephaloboidea</taxon>
        <taxon>Cephalobidae</taxon>
        <taxon>Acrobeloides</taxon>
    </lineage>
</organism>
<accession>A0A914CWG4</accession>
<name>A0A914CWG4_9BILA</name>
<evidence type="ECO:0000313" key="1">
    <source>
        <dbReference type="Proteomes" id="UP000887540"/>
    </source>
</evidence>
<dbReference type="WBParaSite" id="ACRNAN_scaffold14530.g22276.t1">
    <property type="protein sequence ID" value="ACRNAN_scaffold14530.g22276.t1"/>
    <property type="gene ID" value="ACRNAN_scaffold14530.g22276"/>
</dbReference>
<dbReference type="Proteomes" id="UP000887540">
    <property type="component" value="Unplaced"/>
</dbReference>
<protein>
    <submittedName>
        <fullName evidence="2">Uncharacterized protein</fullName>
    </submittedName>
</protein>
<proteinExistence type="predicted"/>